<name>A0A0A9F9N2_ARUDO</name>
<accession>A0A0A9F9N2</accession>
<reference evidence="1" key="2">
    <citation type="journal article" date="2015" name="Data Brief">
        <title>Shoot transcriptome of the giant reed, Arundo donax.</title>
        <authorList>
            <person name="Barrero R.A."/>
            <person name="Guerrero F.D."/>
            <person name="Moolhuijzen P."/>
            <person name="Goolsby J.A."/>
            <person name="Tidwell J."/>
            <person name="Bellgard S.E."/>
            <person name="Bellgard M.I."/>
        </authorList>
    </citation>
    <scope>NUCLEOTIDE SEQUENCE</scope>
    <source>
        <tissue evidence="1">Shoot tissue taken approximately 20 cm above the soil surface</tissue>
    </source>
</reference>
<organism evidence="1">
    <name type="scientific">Arundo donax</name>
    <name type="common">Giant reed</name>
    <name type="synonym">Donax arundinaceus</name>
    <dbReference type="NCBI Taxonomy" id="35708"/>
    <lineage>
        <taxon>Eukaryota</taxon>
        <taxon>Viridiplantae</taxon>
        <taxon>Streptophyta</taxon>
        <taxon>Embryophyta</taxon>
        <taxon>Tracheophyta</taxon>
        <taxon>Spermatophyta</taxon>
        <taxon>Magnoliopsida</taxon>
        <taxon>Liliopsida</taxon>
        <taxon>Poales</taxon>
        <taxon>Poaceae</taxon>
        <taxon>PACMAD clade</taxon>
        <taxon>Arundinoideae</taxon>
        <taxon>Arundineae</taxon>
        <taxon>Arundo</taxon>
    </lineage>
</organism>
<dbReference type="EMBL" id="GBRH01188859">
    <property type="protein sequence ID" value="JAE09037.1"/>
    <property type="molecule type" value="Transcribed_RNA"/>
</dbReference>
<proteinExistence type="predicted"/>
<sequence length="20" mass="2229">MLTTKSLKYPLTLCVLISFG</sequence>
<protein>
    <submittedName>
        <fullName evidence="1">Uncharacterized protein</fullName>
    </submittedName>
</protein>
<evidence type="ECO:0000313" key="1">
    <source>
        <dbReference type="EMBL" id="JAE09037.1"/>
    </source>
</evidence>
<dbReference type="AlphaFoldDB" id="A0A0A9F9N2"/>
<reference evidence="1" key="1">
    <citation type="submission" date="2014-09" db="EMBL/GenBank/DDBJ databases">
        <authorList>
            <person name="Magalhaes I.L.F."/>
            <person name="Oliveira U."/>
            <person name="Santos F.R."/>
            <person name="Vidigal T.H.D.A."/>
            <person name="Brescovit A.D."/>
            <person name="Santos A.J."/>
        </authorList>
    </citation>
    <scope>NUCLEOTIDE SEQUENCE</scope>
    <source>
        <tissue evidence="1">Shoot tissue taken approximately 20 cm above the soil surface</tissue>
    </source>
</reference>